<evidence type="ECO:0000256" key="1">
    <source>
        <dbReference type="SAM" id="MobiDB-lite"/>
    </source>
</evidence>
<organism evidence="3 4">
    <name type="scientific">Mycena chlorophos</name>
    <name type="common">Agaric fungus</name>
    <name type="synonym">Agaricus chlorophos</name>
    <dbReference type="NCBI Taxonomy" id="658473"/>
    <lineage>
        <taxon>Eukaryota</taxon>
        <taxon>Fungi</taxon>
        <taxon>Dikarya</taxon>
        <taxon>Basidiomycota</taxon>
        <taxon>Agaricomycotina</taxon>
        <taxon>Agaricomycetes</taxon>
        <taxon>Agaricomycetidae</taxon>
        <taxon>Agaricales</taxon>
        <taxon>Marasmiineae</taxon>
        <taxon>Mycenaceae</taxon>
        <taxon>Mycena</taxon>
    </lineage>
</organism>
<feature type="transmembrane region" description="Helical" evidence="2">
    <location>
        <begin position="119"/>
        <end position="139"/>
    </location>
</feature>
<comment type="caution">
    <text evidence="3">The sequence shown here is derived from an EMBL/GenBank/DDBJ whole genome shotgun (WGS) entry which is preliminary data.</text>
</comment>
<feature type="transmembrane region" description="Helical" evidence="2">
    <location>
        <begin position="65"/>
        <end position="83"/>
    </location>
</feature>
<keyword evidence="2" id="KW-1133">Transmembrane helix</keyword>
<gene>
    <name evidence="3" type="ORF">HMN09_01209600</name>
</gene>
<feature type="compositionally biased region" description="Pro residues" evidence="1">
    <location>
        <begin position="188"/>
        <end position="197"/>
    </location>
</feature>
<reference evidence="3" key="1">
    <citation type="submission" date="2020-05" db="EMBL/GenBank/DDBJ databases">
        <title>Mycena genomes resolve the evolution of fungal bioluminescence.</title>
        <authorList>
            <person name="Tsai I.J."/>
        </authorList>
    </citation>
    <scope>NUCLEOTIDE SEQUENCE</scope>
    <source>
        <strain evidence="3">110903Hualien_Pintung</strain>
    </source>
</reference>
<proteinExistence type="predicted"/>
<evidence type="ECO:0000313" key="4">
    <source>
        <dbReference type="Proteomes" id="UP000613580"/>
    </source>
</evidence>
<feature type="compositionally biased region" description="Low complexity" evidence="1">
    <location>
        <begin position="231"/>
        <end position="241"/>
    </location>
</feature>
<feature type="region of interest" description="Disordered" evidence="1">
    <location>
        <begin position="166"/>
        <end position="263"/>
    </location>
</feature>
<feature type="compositionally biased region" description="Polar residues" evidence="1">
    <location>
        <begin position="249"/>
        <end position="261"/>
    </location>
</feature>
<dbReference type="EMBL" id="JACAZE010000021">
    <property type="protein sequence ID" value="KAF7293304.1"/>
    <property type="molecule type" value="Genomic_DNA"/>
</dbReference>
<feature type="region of interest" description="Disordered" evidence="1">
    <location>
        <begin position="1"/>
        <end position="20"/>
    </location>
</feature>
<keyword evidence="4" id="KW-1185">Reference proteome</keyword>
<sequence>MKPTDVPVQKHRDAEAQATMPTGVEMRRRNLGFGTILVAVTAWIIVLAAQISLARTGNADTPPVGVLWFALALQAILVVVVACDPSQPNPQTTALSGVLLVFASLGIERHAPRASTQPASAALVAGWGLLALVDLFWLFTDGGRSSLLPAWVETIRVSSRMRSILAMRNKPQANTNVARGRTISNPSAPKPAIPPPSQDNQRPRAMVRLDVDSLLKTPPNTPNKAPKEQHSSSTSTTSTSTGSPVVRSLSFSPPSNKSPGQQIDIADRTFIIDSDGPDHSESLDVEEMYLHLRNAVRGGHTQRRAVYYDPRHANGGQSRRQLSTIYDLDAEEDDAQLEEGDLGEIGEIQDEDEAEAGRDTRAADADAFPYTVRAKSSCMDPSHTLGNIFPPGRKKSYQVG</sequence>
<dbReference type="AlphaFoldDB" id="A0A8H6VZ02"/>
<keyword evidence="2" id="KW-0472">Membrane</keyword>
<feature type="region of interest" description="Disordered" evidence="1">
    <location>
        <begin position="381"/>
        <end position="400"/>
    </location>
</feature>
<evidence type="ECO:0000256" key="2">
    <source>
        <dbReference type="SAM" id="Phobius"/>
    </source>
</evidence>
<protein>
    <submittedName>
        <fullName evidence="3">SH3 domain-containing protein</fullName>
    </submittedName>
</protein>
<accession>A0A8H6VZ02</accession>
<name>A0A8H6VZ02_MYCCL</name>
<evidence type="ECO:0000313" key="3">
    <source>
        <dbReference type="EMBL" id="KAF7293304.1"/>
    </source>
</evidence>
<dbReference type="Proteomes" id="UP000613580">
    <property type="component" value="Unassembled WGS sequence"/>
</dbReference>
<feature type="transmembrane region" description="Helical" evidence="2">
    <location>
        <begin position="31"/>
        <end position="53"/>
    </location>
</feature>
<keyword evidence="2" id="KW-0812">Transmembrane</keyword>